<name>X1PIV8_9ZZZZ</name>
<feature type="region of interest" description="Disordered" evidence="1">
    <location>
        <begin position="108"/>
        <end position="128"/>
    </location>
</feature>
<feature type="region of interest" description="Disordered" evidence="1">
    <location>
        <begin position="35"/>
        <end position="57"/>
    </location>
</feature>
<comment type="caution">
    <text evidence="3">The sequence shown here is derived from an EMBL/GenBank/DDBJ whole genome shotgun (WGS) entry which is preliminary data.</text>
</comment>
<evidence type="ECO:0000259" key="2">
    <source>
        <dbReference type="PROSITE" id="PS51857"/>
    </source>
</evidence>
<dbReference type="CDD" id="cd04458">
    <property type="entry name" value="CSP_CDS"/>
    <property type="match status" value="1"/>
</dbReference>
<dbReference type="PROSITE" id="PS00352">
    <property type="entry name" value="CSD_1"/>
    <property type="match status" value="1"/>
</dbReference>
<evidence type="ECO:0000256" key="1">
    <source>
        <dbReference type="SAM" id="MobiDB-lite"/>
    </source>
</evidence>
<dbReference type="InterPro" id="IPR019844">
    <property type="entry name" value="CSD_CS"/>
</dbReference>
<gene>
    <name evidence="3" type="ORF">S06H3_53364</name>
</gene>
<dbReference type="InterPro" id="IPR002059">
    <property type="entry name" value="CSP_DNA-bd"/>
</dbReference>
<dbReference type="GO" id="GO:0003676">
    <property type="term" value="F:nucleic acid binding"/>
    <property type="evidence" value="ECO:0007669"/>
    <property type="project" value="InterPro"/>
</dbReference>
<dbReference type="InterPro" id="IPR011129">
    <property type="entry name" value="CSD"/>
</dbReference>
<protein>
    <recommendedName>
        <fullName evidence="2">CSD domain-containing protein</fullName>
    </recommendedName>
</protein>
<dbReference type="PRINTS" id="PR00050">
    <property type="entry name" value="COLDSHOCK"/>
</dbReference>
<dbReference type="SUPFAM" id="SSF50249">
    <property type="entry name" value="Nucleic acid-binding proteins"/>
    <property type="match status" value="1"/>
</dbReference>
<dbReference type="Pfam" id="PF00313">
    <property type="entry name" value="CSD"/>
    <property type="match status" value="1"/>
</dbReference>
<dbReference type="EMBL" id="BARV01034018">
    <property type="protein sequence ID" value="GAI56237.1"/>
    <property type="molecule type" value="Genomic_DNA"/>
</dbReference>
<dbReference type="SMART" id="SM00357">
    <property type="entry name" value="CSP"/>
    <property type="match status" value="1"/>
</dbReference>
<dbReference type="InterPro" id="IPR050181">
    <property type="entry name" value="Cold_shock_domain"/>
</dbReference>
<sequence>RRNRKNTGSGEIPAMIGSFREFENCVHDLRRMYLTKGGTTNPASPEGNAVSKEKERSMAQTGTVKFFNSEKGFGFIKPDDGAADIFVHISAVQASGLTGLADNQKVSFDTESDRRGKGPKAVNITVTE</sequence>
<dbReference type="PANTHER" id="PTHR11544">
    <property type="entry name" value="COLD SHOCK DOMAIN CONTAINING PROTEINS"/>
    <property type="match status" value="1"/>
</dbReference>
<organism evidence="3">
    <name type="scientific">marine sediment metagenome</name>
    <dbReference type="NCBI Taxonomy" id="412755"/>
    <lineage>
        <taxon>unclassified sequences</taxon>
        <taxon>metagenomes</taxon>
        <taxon>ecological metagenomes</taxon>
    </lineage>
</organism>
<feature type="non-terminal residue" evidence="3">
    <location>
        <position position="1"/>
    </location>
</feature>
<feature type="domain" description="CSD" evidence="2">
    <location>
        <begin position="59"/>
        <end position="126"/>
    </location>
</feature>
<reference evidence="3" key="1">
    <citation type="journal article" date="2014" name="Front. Microbiol.">
        <title>High frequency of phylogenetically diverse reductive dehalogenase-homologous genes in deep subseafloor sedimentary metagenomes.</title>
        <authorList>
            <person name="Kawai M."/>
            <person name="Futagami T."/>
            <person name="Toyoda A."/>
            <person name="Takaki Y."/>
            <person name="Nishi S."/>
            <person name="Hori S."/>
            <person name="Arai W."/>
            <person name="Tsubouchi T."/>
            <person name="Morono Y."/>
            <person name="Uchiyama I."/>
            <person name="Ito T."/>
            <person name="Fujiyama A."/>
            <person name="Inagaki F."/>
            <person name="Takami H."/>
        </authorList>
    </citation>
    <scope>NUCLEOTIDE SEQUENCE</scope>
    <source>
        <strain evidence="3">Expedition CK06-06</strain>
    </source>
</reference>
<dbReference type="AlphaFoldDB" id="X1PIV8"/>
<evidence type="ECO:0000313" key="3">
    <source>
        <dbReference type="EMBL" id="GAI56237.1"/>
    </source>
</evidence>
<dbReference type="InterPro" id="IPR012340">
    <property type="entry name" value="NA-bd_OB-fold"/>
</dbReference>
<proteinExistence type="predicted"/>
<accession>X1PIV8</accession>
<dbReference type="Gene3D" id="2.40.50.140">
    <property type="entry name" value="Nucleic acid-binding proteins"/>
    <property type="match status" value="1"/>
</dbReference>
<dbReference type="PROSITE" id="PS51857">
    <property type="entry name" value="CSD_2"/>
    <property type="match status" value="1"/>
</dbReference>